<accession>A0A5N6GNT9</accession>
<proteinExistence type="predicted"/>
<name>A0A5N6GNT9_ASPFL</name>
<keyword evidence="1" id="KW-0472">Membrane</keyword>
<feature type="transmembrane region" description="Helical" evidence="1">
    <location>
        <begin position="134"/>
        <end position="156"/>
    </location>
</feature>
<dbReference type="EMBL" id="ML734657">
    <property type="protein sequence ID" value="KAB8242720.1"/>
    <property type="molecule type" value="Genomic_DNA"/>
</dbReference>
<reference evidence="2" key="1">
    <citation type="submission" date="2019-04" db="EMBL/GenBank/DDBJ databases">
        <title>Friends and foes A comparative genomics study of 23 Aspergillus species from section Flavi.</title>
        <authorList>
            <consortium name="DOE Joint Genome Institute"/>
            <person name="Kjaerbolling I."/>
            <person name="Vesth T."/>
            <person name="Frisvad J.C."/>
            <person name="Nybo J.L."/>
            <person name="Theobald S."/>
            <person name="Kildgaard S."/>
            <person name="Isbrandt T."/>
            <person name="Kuo A."/>
            <person name="Sato A."/>
            <person name="Lyhne E.K."/>
            <person name="Kogle M.E."/>
            <person name="Wiebenga A."/>
            <person name="Kun R.S."/>
            <person name="Lubbers R.J."/>
            <person name="Makela M.R."/>
            <person name="Barry K."/>
            <person name="Chovatia M."/>
            <person name="Clum A."/>
            <person name="Daum C."/>
            <person name="Haridas S."/>
            <person name="He G."/>
            <person name="LaButti K."/>
            <person name="Lipzen A."/>
            <person name="Mondo S."/>
            <person name="Riley R."/>
            <person name="Salamov A."/>
            <person name="Simmons B.A."/>
            <person name="Magnuson J.K."/>
            <person name="Henrissat B."/>
            <person name="Mortensen U.H."/>
            <person name="Larsen T.O."/>
            <person name="Devries R.P."/>
            <person name="Grigoriev I.V."/>
            <person name="Machida M."/>
            <person name="Baker S.E."/>
            <person name="Andersen M.R."/>
        </authorList>
    </citation>
    <scope>NUCLEOTIDE SEQUENCE [LARGE SCALE GENOMIC DNA]</scope>
    <source>
        <strain evidence="2">CBS 121.62</strain>
    </source>
</reference>
<keyword evidence="1" id="KW-1133">Transmembrane helix</keyword>
<dbReference type="AlphaFoldDB" id="A0A5N6GNT9"/>
<gene>
    <name evidence="2" type="ORF">BDV35DRAFT_19394</name>
</gene>
<evidence type="ECO:0000313" key="2">
    <source>
        <dbReference type="EMBL" id="KAB8242720.1"/>
    </source>
</evidence>
<organism evidence="2">
    <name type="scientific">Aspergillus flavus</name>
    <dbReference type="NCBI Taxonomy" id="5059"/>
    <lineage>
        <taxon>Eukaryota</taxon>
        <taxon>Fungi</taxon>
        <taxon>Dikarya</taxon>
        <taxon>Ascomycota</taxon>
        <taxon>Pezizomycotina</taxon>
        <taxon>Eurotiomycetes</taxon>
        <taxon>Eurotiomycetidae</taxon>
        <taxon>Eurotiales</taxon>
        <taxon>Aspergillaceae</taxon>
        <taxon>Aspergillus</taxon>
        <taxon>Aspergillus subgen. Circumdati</taxon>
    </lineage>
</organism>
<keyword evidence="1" id="KW-0812">Transmembrane</keyword>
<dbReference type="Proteomes" id="UP000325434">
    <property type="component" value="Unassembled WGS sequence"/>
</dbReference>
<evidence type="ECO:0000256" key="1">
    <source>
        <dbReference type="SAM" id="Phobius"/>
    </source>
</evidence>
<sequence length="170" mass="18964">MSPRSQSKTKTYIHKKNHKILPTPRNLVPAAVKGTLPLVNLAILPRRPSIIFRRAPVEKTVQNDLKLPADQSRTWLDQSGGLEGATQVNAIREPKYDNEWPHWQSSPTYTTTWGYNSPVNQIRISSHAHVLRQAGMLATLFASLLLVACILAYCALAEKLTAITMESIPD</sequence>
<protein>
    <submittedName>
        <fullName evidence="2">Uncharacterized protein</fullName>
    </submittedName>
</protein>